<keyword evidence="7 8" id="KW-0407">Ion channel</keyword>
<evidence type="ECO:0000256" key="5">
    <source>
        <dbReference type="ARBA" id="ARBA00023065"/>
    </source>
</evidence>
<comment type="similarity">
    <text evidence="8">Belongs to the two pore domain potassium channel (TC 1.A.1.8) family.</text>
</comment>
<dbReference type="GO" id="GO:0008076">
    <property type="term" value="C:voltage-gated potassium channel complex"/>
    <property type="evidence" value="ECO:0007669"/>
    <property type="project" value="InterPro"/>
</dbReference>
<dbReference type="PANTHER" id="PTHR11537">
    <property type="entry name" value="VOLTAGE-GATED POTASSIUM CHANNEL"/>
    <property type="match status" value="1"/>
</dbReference>
<feature type="domain" description="Potassium channel" evidence="10">
    <location>
        <begin position="164"/>
        <end position="215"/>
    </location>
</feature>
<proteinExistence type="inferred from homology"/>
<dbReference type="PRINTS" id="PR00169">
    <property type="entry name" value="KCHANNEL"/>
</dbReference>
<feature type="transmembrane region" description="Helical" evidence="9">
    <location>
        <begin position="126"/>
        <end position="146"/>
    </location>
</feature>
<gene>
    <name evidence="11" type="ORF">PMEA_00002826</name>
</gene>
<evidence type="ECO:0000256" key="1">
    <source>
        <dbReference type="ARBA" id="ARBA00004141"/>
    </source>
</evidence>
<dbReference type="Gene3D" id="1.10.287.70">
    <property type="match status" value="1"/>
</dbReference>
<comment type="caution">
    <text evidence="11">The sequence shown here is derived from an EMBL/GenBank/DDBJ whole genome shotgun (WGS) entry which is preliminary data.</text>
</comment>
<keyword evidence="6 9" id="KW-0472">Membrane</keyword>
<dbReference type="SUPFAM" id="SSF81324">
    <property type="entry name" value="Voltage-gated potassium channels"/>
    <property type="match status" value="1"/>
</dbReference>
<protein>
    <recommendedName>
        <fullName evidence="10">Potassium channel domain-containing protein</fullName>
    </recommendedName>
</protein>
<sequence length="484" mass="54596">MALLDVPPYIMNTANNKSNRGILYDTLKYAVNHACFDEERYTESHLRCFQYPISVGNYDEMIKLIKEKEVDFAFPIQSDMKAKLTTETNVTLIRAFVSSGCSLIVNTKLCEQDSRKQLMTSIMSQWPILACIILLSGISGVIIWLFEHRANETYFSPSFTIGSPQGFWWAVVSLTTVGYGDKIPGSIPGRLFSIIWILVGAILLSLFTAMVTNAMNTALDGSKCKDISGKEVGVFIKNTDTKIVAKQYDAKIIEFRSLQEMQEKLSEGTIGRVLVDRNTAFYFLDKSGLKMNRQIRMIRNIDYPMDYYLVHVYTGPVNVTNDTDPEIVKRKKVVECGPALKKFSTTLRGESLKASGDLIPAELQTAALFDQMDGLFSSGSEITRFILFSLLGIFLGLVIIGVFWEGLNSCNPAILKRKDMHKCDRGSEEDHPGHFNRKKFVVENFQGFENRLKELSNDLQKIKKDFAKALLIQESDAPHETLLQ</sequence>
<evidence type="ECO:0000313" key="12">
    <source>
        <dbReference type="Proteomes" id="UP001159428"/>
    </source>
</evidence>
<dbReference type="InterPro" id="IPR028325">
    <property type="entry name" value="VG_K_chnl"/>
</dbReference>
<keyword evidence="5 8" id="KW-0406">Ion transport</keyword>
<feature type="transmembrane region" description="Helical" evidence="9">
    <location>
        <begin position="194"/>
        <end position="215"/>
    </location>
</feature>
<dbReference type="InterPro" id="IPR003280">
    <property type="entry name" value="2pore_dom_K_chnl"/>
</dbReference>
<keyword evidence="3 8" id="KW-0812">Transmembrane</keyword>
<dbReference type="Proteomes" id="UP001159428">
    <property type="component" value="Unassembled WGS sequence"/>
</dbReference>
<evidence type="ECO:0000313" key="11">
    <source>
        <dbReference type="EMBL" id="CAH3109075.1"/>
    </source>
</evidence>
<dbReference type="PANTHER" id="PTHR11537:SF252">
    <property type="entry name" value="POTASSIUM VOLTAGE-GATED CHANNEL PROTEIN SHAW"/>
    <property type="match status" value="1"/>
</dbReference>
<evidence type="ECO:0000256" key="8">
    <source>
        <dbReference type="RuleBase" id="RU003857"/>
    </source>
</evidence>
<dbReference type="Pfam" id="PF07885">
    <property type="entry name" value="Ion_trans_2"/>
    <property type="match status" value="1"/>
</dbReference>
<dbReference type="Gene3D" id="3.40.190.10">
    <property type="entry name" value="Periplasmic binding protein-like II"/>
    <property type="match status" value="1"/>
</dbReference>
<evidence type="ECO:0000256" key="6">
    <source>
        <dbReference type="ARBA" id="ARBA00023136"/>
    </source>
</evidence>
<evidence type="ECO:0000259" key="10">
    <source>
        <dbReference type="Pfam" id="PF07885"/>
    </source>
</evidence>
<evidence type="ECO:0000256" key="9">
    <source>
        <dbReference type="SAM" id="Phobius"/>
    </source>
</evidence>
<accession>A0AAU9W9N4</accession>
<dbReference type="InterPro" id="IPR013099">
    <property type="entry name" value="K_chnl_dom"/>
</dbReference>
<reference evidence="11 12" key="1">
    <citation type="submission" date="2022-05" db="EMBL/GenBank/DDBJ databases">
        <authorList>
            <consortium name="Genoscope - CEA"/>
            <person name="William W."/>
        </authorList>
    </citation>
    <scope>NUCLEOTIDE SEQUENCE [LARGE SCALE GENOMIC DNA]</scope>
</reference>
<dbReference type="PRINTS" id="PR01333">
    <property type="entry name" value="2POREKCHANEL"/>
</dbReference>
<evidence type="ECO:0000256" key="2">
    <source>
        <dbReference type="ARBA" id="ARBA00022448"/>
    </source>
</evidence>
<comment type="subcellular location">
    <subcellularLocation>
        <location evidence="1">Membrane</location>
        <topology evidence="1">Multi-pass membrane protein</topology>
    </subcellularLocation>
</comment>
<dbReference type="SUPFAM" id="SSF53850">
    <property type="entry name" value="Periplasmic binding protein-like II"/>
    <property type="match status" value="1"/>
</dbReference>
<evidence type="ECO:0000256" key="3">
    <source>
        <dbReference type="ARBA" id="ARBA00022692"/>
    </source>
</evidence>
<dbReference type="AlphaFoldDB" id="A0AAU9W9N4"/>
<feature type="transmembrane region" description="Helical" evidence="9">
    <location>
        <begin position="385"/>
        <end position="404"/>
    </location>
</feature>
<keyword evidence="2 8" id="KW-0813">Transport</keyword>
<name>A0AAU9W9N4_9CNID</name>
<keyword evidence="4 9" id="KW-1133">Transmembrane helix</keyword>
<dbReference type="EMBL" id="CALNXJ010000011">
    <property type="protein sequence ID" value="CAH3109075.1"/>
    <property type="molecule type" value="Genomic_DNA"/>
</dbReference>
<dbReference type="GO" id="GO:0005251">
    <property type="term" value="F:delayed rectifier potassium channel activity"/>
    <property type="evidence" value="ECO:0007669"/>
    <property type="project" value="TreeGrafter"/>
</dbReference>
<keyword evidence="12" id="KW-1185">Reference proteome</keyword>
<evidence type="ECO:0000256" key="7">
    <source>
        <dbReference type="ARBA" id="ARBA00023303"/>
    </source>
</evidence>
<evidence type="ECO:0000256" key="4">
    <source>
        <dbReference type="ARBA" id="ARBA00022989"/>
    </source>
</evidence>
<dbReference type="GO" id="GO:0001508">
    <property type="term" value="P:action potential"/>
    <property type="evidence" value="ECO:0007669"/>
    <property type="project" value="TreeGrafter"/>
</dbReference>
<organism evidence="11 12">
    <name type="scientific">Pocillopora meandrina</name>
    <dbReference type="NCBI Taxonomy" id="46732"/>
    <lineage>
        <taxon>Eukaryota</taxon>
        <taxon>Metazoa</taxon>
        <taxon>Cnidaria</taxon>
        <taxon>Anthozoa</taxon>
        <taxon>Hexacorallia</taxon>
        <taxon>Scleractinia</taxon>
        <taxon>Astrocoeniina</taxon>
        <taxon>Pocilloporidae</taxon>
        <taxon>Pocillopora</taxon>
    </lineage>
</organism>